<dbReference type="InterPro" id="IPR051229">
    <property type="entry name" value="ALYREF_mRNA_export"/>
</dbReference>
<feature type="region of interest" description="Disordered" evidence="3">
    <location>
        <begin position="35"/>
        <end position="88"/>
    </location>
</feature>
<evidence type="ECO:0000256" key="1">
    <source>
        <dbReference type="ARBA" id="ARBA00022884"/>
    </source>
</evidence>
<dbReference type="GO" id="GO:0005634">
    <property type="term" value="C:nucleus"/>
    <property type="evidence" value="ECO:0007669"/>
    <property type="project" value="TreeGrafter"/>
</dbReference>
<feature type="region of interest" description="Disordered" evidence="3">
    <location>
        <begin position="303"/>
        <end position="360"/>
    </location>
</feature>
<evidence type="ECO:0000259" key="4">
    <source>
        <dbReference type="PROSITE" id="PS50102"/>
    </source>
</evidence>
<dbReference type="Pfam" id="PF00076">
    <property type="entry name" value="RRM_1"/>
    <property type="match status" value="1"/>
</dbReference>
<keyword evidence="1 2" id="KW-0694">RNA-binding</keyword>
<organism evidence="5">
    <name type="scientific">Chlamydomonas euryale</name>
    <dbReference type="NCBI Taxonomy" id="1486919"/>
    <lineage>
        <taxon>Eukaryota</taxon>
        <taxon>Viridiplantae</taxon>
        <taxon>Chlorophyta</taxon>
        <taxon>core chlorophytes</taxon>
        <taxon>Chlorophyceae</taxon>
        <taxon>CS clade</taxon>
        <taxon>Chlamydomonadales</taxon>
        <taxon>Chlamydomonadaceae</taxon>
        <taxon>Chlamydomonas</taxon>
    </lineage>
</organism>
<dbReference type="PROSITE" id="PS50102">
    <property type="entry name" value="RRM"/>
    <property type="match status" value="1"/>
</dbReference>
<reference evidence="5" key="1">
    <citation type="submission" date="2021-01" db="EMBL/GenBank/DDBJ databases">
        <authorList>
            <person name="Corre E."/>
            <person name="Pelletier E."/>
            <person name="Niang G."/>
            <person name="Scheremetjew M."/>
            <person name="Finn R."/>
            <person name="Kale V."/>
            <person name="Holt S."/>
            <person name="Cochrane G."/>
            <person name="Meng A."/>
            <person name="Brown T."/>
            <person name="Cohen L."/>
        </authorList>
    </citation>
    <scope>NUCLEOTIDE SEQUENCE</scope>
    <source>
        <strain evidence="5">CCMP219</strain>
    </source>
</reference>
<dbReference type="PANTHER" id="PTHR19965">
    <property type="entry name" value="RNA AND EXPORT FACTOR BINDING PROTEIN"/>
    <property type="match status" value="1"/>
</dbReference>
<name>A0A7R9VIA3_9CHLO</name>
<dbReference type="InterPro" id="IPR035979">
    <property type="entry name" value="RBD_domain_sf"/>
</dbReference>
<dbReference type="AlphaFoldDB" id="A0A7R9VIA3"/>
<evidence type="ECO:0000313" key="5">
    <source>
        <dbReference type="EMBL" id="CAD8296509.1"/>
    </source>
</evidence>
<accession>A0A7R9VIA3</accession>
<feature type="domain" description="RRM" evidence="4">
    <location>
        <begin position="184"/>
        <end position="261"/>
    </location>
</feature>
<dbReference type="InterPro" id="IPR000504">
    <property type="entry name" value="RRM_dom"/>
</dbReference>
<proteinExistence type="predicted"/>
<dbReference type="CDD" id="cd12418">
    <property type="entry name" value="RRM_Aly_REF_like"/>
    <property type="match status" value="1"/>
</dbReference>
<protein>
    <recommendedName>
        <fullName evidence="4">RRM domain-containing protein</fullName>
    </recommendedName>
</protein>
<gene>
    <name evidence="5" type="ORF">CEUR00632_LOCUS13548</name>
</gene>
<feature type="compositionally biased region" description="Gly residues" evidence="3">
    <location>
        <begin position="316"/>
        <end position="328"/>
    </location>
</feature>
<sequence length="360" mass="37760">MSNALLDKSLDALIEERTKSSKGVRVKPTSAFAKKKVTAQVGRSAENGGSAPGGASTRGAPSRDAPGRGARSGGMGVTGGRIVKKGGNRVAGRTVTAMEDEHGALVPVMMVPASRLTGRMAGRMGRPIPASMGDDGLPPPSQHIRKDPDADGKWTHDLFDAREQGGAPRRRVAPPSQLRVETGTRVRVANIHRDVTRTDLQELFQECGTLISCDFDQKGSGNHNGSATVVFKFPEDAREAVKVYNNVMLDGVPLSVTVGGTSAVTHLSSGIRVTRNSTDADPITARGPSRMLASALPRSVRSEIPTRGMGSDGLPRGMGDGMPRGMGDGPSRPARGRGPGARGRIRSSVATSYGHDDMLE</sequence>
<dbReference type="InterPro" id="IPR012677">
    <property type="entry name" value="Nucleotide-bd_a/b_plait_sf"/>
</dbReference>
<dbReference type="SMART" id="SM00360">
    <property type="entry name" value="RRM"/>
    <property type="match status" value="1"/>
</dbReference>
<dbReference type="PANTHER" id="PTHR19965:SF82">
    <property type="entry name" value="THO COMPLEX SUBUNIT 4"/>
    <property type="match status" value="1"/>
</dbReference>
<feature type="compositionally biased region" description="Gly residues" evidence="3">
    <location>
        <begin position="70"/>
        <end position="79"/>
    </location>
</feature>
<evidence type="ECO:0000256" key="3">
    <source>
        <dbReference type="SAM" id="MobiDB-lite"/>
    </source>
</evidence>
<dbReference type="Gene3D" id="3.30.70.330">
    <property type="match status" value="1"/>
</dbReference>
<dbReference type="SUPFAM" id="SSF54928">
    <property type="entry name" value="RNA-binding domain, RBD"/>
    <property type="match status" value="1"/>
</dbReference>
<dbReference type="GO" id="GO:0003729">
    <property type="term" value="F:mRNA binding"/>
    <property type="evidence" value="ECO:0007669"/>
    <property type="project" value="TreeGrafter"/>
</dbReference>
<dbReference type="EMBL" id="HBEC01029360">
    <property type="protein sequence ID" value="CAD8296509.1"/>
    <property type="molecule type" value="Transcribed_RNA"/>
</dbReference>
<dbReference type="GO" id="GO:0006406">
    <property type="term" value="P:mRNA export from nucleus"/>
    <property type="evidence" value="ECO:0007669"/>
    <property type="project" value="TreeGrafter"/>
</dbReference>
<evidence type="ECO:0000256" key="2">
    <source>
        <dbReference type="PROSITE-ProRule" id="PRU00176"/>
    </source>
</evidence>